<organism evidence="2 3">
    <name type="scientific">Chara braunii</name>
    <name type="common">Braun's stonewort</name>
    <dbReference type="NCBI Taxonomy" id="69332"/>
    <lineage>
        <taxon>Eukaryota</taxon>
        <taxon>Viridiplantae</taxon>
        <taxon>Streptophyta</taxon>
        <taxon>Charophyceae</taxon>
        <taxon>Charales</taxon>
        <taxon>Characeae</taxon>
        <taxon>Chara</taxon>
    </lineage>
</organism>
<dbReference type="Gramene" id="GBG86323">
    <property type="protein sequence ID" value="GBG86323"/>
    <property type="gene ID" value="CBR_g41317"/>
</dbReference>
<dbReference type="OrthoDB" id="5982876at2759"/>
<dbReference type="AlphaFoldDB" id="A0A388LVQ1"/>
<dbReference type="Proteomes" id="UP000265515">
    <property type="component" value="Unassembled WGS sequence"/>
</dbReference>
<protein>
    <submittedName>
        <fullName evidence="2">Uncharacterized protein</fullName>
    </submittedName>
</protein>
<comment type="caution">
    <text evidence="2">The sequence shown here is derived from an EMBL/GenBank/DDBJ whole genome shotgun (WGS) entry which is preliminary data.</text>
</comment>
<proteinExistence type="predicted"/>
<accession>A0A388LVQ1</accession>
<reference evidence="2 3" key="1">
    <citation type="journal article" date="2018" name="Cell">
        <title>The Chara Genome: Secondary Complexity and Implications for Plant Terrestrialization.</title>
        <authorList>
            <person name="Nishiyama T."/>
            <person name="Sakayama H."/>
            <person name="Vries J.D."/>
            <person name="Buschmann H."/>
            <person name="Saint-Marcoux D."/>
            <person name="Ullrich K.K."/>
            <person name="Haas F.B."/>
            <person name="Vanderstraeten L."/>
            <person name="Becker D."/>
            <person name="Lang D."/>
            <person name="Vosolsobe S."/>
            <person name="Rombauts S."/>
            <person name="Wilhelmsson P.K.I."/>
            <person name="Janitza P."/>
            <person name="Kern R."/>
            <person name="Heyl A."/>
            <person name="Rumpler F."/>
            <person name="Villalobos L.I.A.C."/>
            <person name="Clay J.M."/>
            <person name="Skokan R."/>
            <person name="Toyoda A."/>
            <person name="Suzuki Y."/>
            <person name="Kagoshima H."/>
            <person name="Schijlen E."/>
            <person name="Tajeshwar N."/>
            <person name="Catarino B."/>
            <person name="Hetherington A.J."/>
            <person name="Saltykova A."/>
            <person name="Bonnot C."/>
            <person name="Breuninger H."/>
            <person name="Symeonidi A."/>
            <person name="Radhakrishnan G.V."/>
            <person name="Van Nieuwerburgh F."/>
            <person name="Deforce D."/>
            <person name="Chang C."/>
            <person name="Karol K.G."/>
            <person name="Hedrich R."/>
            <person name="Ulvskov P."/>
            <person name="Glockner G."/>
            <person name="Delwiche C.F."/>
            <person name="Petrasek J."/>
            <person name="Van de Peer Y."/>
            <person name="Friml J."/>
            <person name="Beilby M."/>
            <person name="Dolan L."/>
            <person name="Kohara Y."/>
            <person name="Sugano S."/>
            <person name="Fujiyama A."/>
            <person name="Delaux P.-M."/>
            <person name="Quint M."/>
            <person name="TheiBen G."/>
            <person name="Hagemann M."/>
            <person name="Harholt J."/>
            <person name="Dunand C."/>
            <person name="Zachgo S."/>
            <person name="Langdale J."/>
            <person name="Maumus F."/>
            <person name="Straeten D.V.D."/>
            <person name="Gould S.B."/>
            <person name="Rensing S.A."/>
        </authorList>
    </citation>
    <scope>NUCLEOTIDE SEQUENCE [LARGE SCALE GENOMIC DNA]</scope>
    <source>
        <strain evidence="2 3">S276</strain>
    </source>
</reference>
<dbReference type="PANTHER" id="PTHR31751">
    <property type="entry name" value="SI:CH211-108C17.2-RELATED-RELATED"/>
    <property type="match status" value="1"/>
</dbReference>
<evidence type="ECO:0000256" key="1">
    <source>
        <dbReference type="SAM" id="MobiDB-lite"/>
    </source>
</evidence>
<evidence type="ECO:0000313" key="3">
    <source>
        <dbReference type="Proteomes" id="UP000265515"/>
    </source>
</evidence>
<feature type="region of interest" description="Disordered" evidence="1">
    <location>
        <begin position="1"/>
        <end position="29"/>
    </location>
</feature>
<name>A0A388LVQ1_CHABU</name>
<keyword evidence="3" id="KW-1185">Reference proteome</keyword>
<dbReference type="PANTHER" id="PTHR31751:SF42">
    <property type="entry name" value="PROTEIN CBG10204"/>
    <property type="match status" value="1"/>
</dbReference>
<sequence>MSPTGEDAVPARSSLIQGSPQVTPDPRLSVDRSPCAARGLLGVSLHSGSPEVRLGKRRCGTVSHATYSVVGAGVTPISPFAGVLGASPPGVARFRDAATFGGVYGAPLLPSPLLPRRLDYAASIPLAPVWSHAVAPPCPAGGGSLPGDRRNALRSPTVSHRLVIDEAAGSFAVPPQAPFVAPHSTPPFDDVDSSTALGGTPCSAGNNIVRVCVRDACRRRLYALHAAMADLGDHRGPVSDVIDRLLHWSLPAIRAEFGDEVGDVISSSLPSRVDVLGAQTHILQVYAHRTGGGAERWNAKVVRQGIKYWELAIDTVMRCGEPVTLMVVGRYDSARSAQHCTVTAMEYETRLVVGVHTLRPKIEGKASNAVEVSAVVQLLRWMMDKGLKIREEGGDADGLHRDIMLVADHWADDHSGCVDGREVLCEKAGERARLPLYSRTDTVYELVLRVLDKQCSTNITPYYVEFRHTSAVETFQGTIIIYAKKSMHFEKSFCARLSITMIRWNSHCWRDPIGYVARIAAGTSIRARPGFRRHYGYEAIDCWEDKLAASVFGSAHVSDWARELLRKKVCPYGAGSLPSDLFVNGGGDPVEVVDDDASDSDYEAVGENCVFIIGHVEDDAVPACNDWVQTSSSESEGGDIELFSV</sequence>
<gene>
    <name evidence="2" type="ORF">CBR_g41317</name>
</gene>
<evidence type="ECO:0000313" key="2">
    <source>
        <dbReference type="EMBL" id="GBG86323.1"/>
    </source>
</evidence>
<dbReference type="EMBL" id="BFEA01000558">
    <property type="protein sequence ID" value="GBG86323.1"/>
    <property type="molecule type" value="Genomic_DNA"/>
</dbReference>